<dbReference type="Proteomes" id="UP001549313">
    <property type="component" value="Unassembled WGS sequence"/>
</dbReference>
<accession>A0ABV2R841</accession>
<gene>
    <name evidence="1" type="ORF">ABIE19_000654</name>
</gene>
<comment type="caution">
    <text evidence="1">The sequence shown here is derived from an EMBL/GenBank/DDBJ whole genome shotgun (WGS) entry which is preliminary data.</text>
</comment>
<keyword evidence="2" id="KW-1185">Reference proteome</keyword>
<sequence>MNIIARLEPKFSGPSQPLNFSADGYVCWSRMQAEAGQALAAIIKRKEVERQAGDGVFFWGVGNPPALATNALARAAVQVPAIFSIMKSRPKASDIAPARTFVWRQYIDAFGMIRPLPAHALITSRADSGTGPKRSHYSLICRSDKPLELRHDKPFDPEAYRNASSAGGRVGASQVTALLRRVAVEQETSDYAANMVACLTGSYWVRLTDPDLLDSARLSMLGTVDEVDPTEWCRVVKKIRRDGQREASPEASDRLL</sequence>
<evidence type="ECO:0000313" key="2">
    <source>
        <dbReference type="Proteomes" id="UP001549313"/>
    </source>
</evidence>
<evidence type="ECO:0008006" key="3">
    <source>
        <dbReference type="Google" id="ProtNLM"/>
    </source>
</evidence>
<protein>
    <recommendedName>
        <fullName evidence="3">RepB-like DNA primase domain-containing protein</fullName>
    </recommendedName>
</protein>
<organism evidence="1 2">
    <name type="scientific">Brevundimonas faecalis</name>
    <dbReference type="NCBI Taxonomy" id="947378"/>
    <lineage>
        <taxon>Bacteria</taxon>
        <taxon>Pseudomonadati</taxon>
        <taxon>Pseudomonadota</taxon>
        <taxon>Alphaproteobacteria</taxon>
        <taxon>Caulobacterales</taxon>
        <taxon>Caulobacteraceae</taxon>
        <taxon>Brevundimonas</taxon>
    </lineage>
</organism>
<evidence type="ECO:0000313" key="1">
    <source>
        <dbReference type="EMBL" id="MET4682745.1"/>
    </source>
</evidence>
<proteinExistence type="predicted"/>
<dbReference type="RefSeq" id="WP_354087683.1">
    <property type="nucleotide sequence ID" value="NZ_JBEPTF010000001.1"/>
</dbReference>
<reference evidence="1 2" key="1">
    <citation type="submission" date="2024-06" db="EMBL/GenBank/DDBJ databases">
        <title>Sorghum-associated microbial communities from plants grown in Nebraska, USA.</title>
        <authorList>
            <person name="Schachtman D."/>
        </authorList>
    </citation>
    <scope>NUCLEOTIDE SEQUENCE [LARGE SCALE GENOMIC DNA]</scope>
    <source>
        <strain evidence="1 2">2814</strain>
    </source>
</reference>
<name>A0ABV2R841_9CAUL</name>
<dbReference type="EMBL" id="JBEPTF010000001">
    <property type="protein sequence ID" value="MET4682745.1"/>
    <property type="molecule type" value="Genomic_DNA"/>
</dbReference>